<comment type="caution">
    <text evidence="2">The sequence shown here is derived from an EMBL/GenBank/DDBJ whole genome shotgun (WGS) entry which is preliminary data.</text>
</comment>
<dbReference type="InterPro" id="IPR022183">
    <property type="entry name" value="DUF3710"/>
</dbReference>
<evidence type="ECO:0000313" key="3">
    <source>
        <dbReference type="Proteomes" id="UP000670475"/>
    </source>
</evidence>
<keyword evidence="3" id="KW-1185">Reference proteome</keyword>
<name>A0A940MK98_9ACTN</name>
<accession>A0A940MK98</accession>
<reference evidence="2" key="1">
    <citation type="submission" date="2021-03" db="EMBL/GenBank/DDBJ databases">
        <title>Whole genome sequence of Streptomyces bomunensis MMS17-BM035.</title>
        <authorList>
            <person name="Lee J.H."/>
        </authorList>
    </citation>
    <scope>NUCLEOTIDE SEQUENCE</scope>
    <source>
        <strain evidence="2">MMS17-BM035</strain>
    </source>
</reference>
<feature type="region of interest" description="Disordered" evidence="1">
    <location>
        <begin position="93"/>
        <end position="120"/>
    </location>
</feature>
<proteinExistence type="predicted"/>
<evidence type="ECO:0000313" key="2">
    <source>
        <dbReference type="EMBL" id="MBP0461726.1"/>
    </source>
</evidence>
<dbReference type="Pfam" id="PF12502">
    <property type="entry name" value="DUF3710"/>
    <property type="match status" value="1"/>
</dbReference>
<evidence type="ECO:0000256" key="1">
    <source>
        <dbReference type="SAM" id="MobiDB-lite"/>
    </source>
</evidence>
<dbReference type="AlphaFoldDB" id="A0A940MK98"/>
<sequence length="120" mass="12965">MRNEPVAVRFVGCGGPEWMLRGVVTGPGADSDILQVQSRQIFLRTVVDVRGVHATTQPPHHVAVAASGRMERSRHSTVRLTLQLEPLAVTPLRRRPLLGRRADATSRRGSGAARSPAGQS</sequence>
<gene>
    <name evidence="2" type="ORF">JFN87_30350</name>
</gene>
<dbReference type="Proteomes" id="UP000670475">
    <property type="component" value="Unassembled WGS sequence"/>
</dbReference>
<protein>
    <submittedName>
        <fullName evidence="2">DUF3710 domain-containing protein</fullName>
    </submittedName>
</protein>
<dbReference type="EMBL" id="JAGIQL010000223">
    <property type="protein sequence ID" value="MBP0461726.1"/>
    <property type="molecule type" value="Genomic_DNA"/>
</dbReference>
<dbReference type="RefSeq" id="WP_209345278.1">
    <property type="nucleotide sequence ID" value="NZ_JAGIQL010000223.1"/>
</dbReference>
<organism evidence="2 3">
    <name type="scientific">Streptomyces montanisoli</name>
    <dbReference type="NCBI Taxonomy" id="2798581"/>
    <lineage>
        <taxon>Bacteria</taxon>
        <taxon>Bacillati</taxon>
        <taxon>Actinomycetota</taxon>
        <taxon>Actinomycetes</taxon>
        <taxon>Kitasatosporales</taxon>
        <taxon>Streptomycetaceae</taxon>
        <taxon>Streptomyces</taxon>
    </lineage>
</organism>